<evidence type="ECO:0000256" key="5">
    <source>
        <dbReference type="PIRNR" id="PIRNR026534"/>
    </source>
</evidence>
<dbReference type="PANTHER" id="PTHR43301">
    <property type="entry name" value="ARABINAN ENDO-1,5-ALPHA-L-ARABINOSIDASE"/>
    <property type="match status" value="1"/>
</dbReference>
<keyword evidence="4 5" id="KW-0326">Glycosidase</keyword>
<feature type="site" description="Important for catalytic activity, responsible for pKa modulation of the active site Glu and correct orientation of both the proton donor and substrate" evidence="7">
    <location>
        <position position="168"/>
    </location>
</feature>
<evidence type="ECO:0000256" key="3">
    <source>
        <dbReference type="ARBA" id="ARBA00022801"/>
    </source>
</evidence>
<evidence type="ECO:0000313" key="8">
    <source>
        <dbReference type="EMBL" id="SFF05731.1"/>
    </source>
</evidence>
<dbReference type="GO" id="GO:0031222">
    <property type="term" value="P:arabinan catabolic process"/>
    <property type="evidence" value="ECO:0007669"/>
    <property type="project" value="UniProtKB-UniPathway"/>
</dbReference>
<dbReference type="EMBL" id="FONA01000031">
    <property type="protein sequence ID" value="SFF05731.1"/>
    <property type="molecule type" value="Genomic_DNA"/>
</dbReference>
<sequence length="347" mass="39207">MKESLFTVIFNLLITTIIFAGCECNGNEKNETSDTEEKNDEGYVNPVVRRSLPDPSVVKAEDGYFYLFATEDIRNIPIHRSQNLVDWEFVGTAFTQETRPDFEPNGGLWAPDINIIDGRYVLYYSMSVWGGEWTCGIGVATSDLPEGPYTDHGKLFRSNEIGVQNSIDPFFMEEDGKKYLFWGSFHGIYAIELSDDGLKLKPGAQKRQVAGTAYEGTYIHKRNGYYYLFASIGSCCEGINSTYTTVVGRADKLFGPYHDKEGNSMMDNHHEVLISGNSRFVGTGHNSEIVQDDEGADWIFYHAVDKTNPEGRVLMLHRVIWEDDWPKIIIEGIPGTTLQPKPSFRKK</sequence>
<dbReference type="UniPathway" id="UPA00667"/>
<dbReference type="GO" id="GO:0046558">
    <property type="term" value="F:arabinan endo-1,5-alpha-L-arabinosidase activity"/>
    <property type="evidence" value="ECO:0007669"/>
    <property type="project" value="InterPro"/>
</dbReference>
<dbReference type="InterPro" id="IPR050727">
    <property type="entry name" value="GH43_arabinanases"/>
</dbReference>
<dbReference type="Proteomes" id="UP000181976">
    <property type="component" value="Unassembled WGS sequence"/>
</dbReference>
<evidence type="ECO:0000313" key="9">
    <source>
        <dbReference type="Proteomes" id="UP000181976"/>
    </source>
</evidence>
<evidence type="ECO:0000256" key="7">
    <source>
        <dbReference type="PIRSR" id="PIRSR026534-3"/>
    </source>
</evidence>
<comment type="similarity">
    <text evidence="2 5">Belongs to the glycosyl hydrolase 43 family.</text>
</comment>
<feature type="site" description="Important for substrate recognition" evidence="7">
    <location>
        <position position="285"/>
    </location>
</feature>
<gene>
    <name evidence="8" type="ORF">SAMN05444380_1316</name>
</gene>
<dbReference type="InterPro" id="IPR016840">
    <property type="entry name" value="Glyco_hydro_43_endo_a_Ara-ase"/>
</dbReference>
<evidence type="ECO:0000256" key="4">
    <source>
        <dbReference type="ARBA" id="ARBA00023295"/>
    </source>
</evidence>
<dbReference type="PANTHER" id="PTHR43301:SF3">
    <property type="entry name" value="ARABINAN ENDO-1,5-ALPHA-L-ARABINOSIDASE A-RELATED"/>
    <property type="match status" value="1"/>
</dbReference>
<accession>A0A1I2FMU3</accession>
<dbReference type="InterPro" id="IPR006710">
    <property type="entry name" value="Glyco_hydro_43"/>
</dbReference>
<keyword evidence="3 5" id="KW-0378">Hydrolase</keyword>
<dbReference type="STRING" id="385682.SAMN05444380_1316"/>
<organism evidence="8 9">
    <name type="scientific">Thermophagus xiamenensis</name>
    <dbReference type="NCBI Taxonomy" id="385682"/>
    <lineage>
        <taxon>Bacteria</taxon>
        <taxon>Pseudomonadati</taxon>
        <taxon>Bacteroidota</taxon>
        <taxon>Bacteroidia</taxon>
        <taxon>Marinilabiliales</taxon>
        <taxon>Marinilabiliaceae</taxon>
        <taxon>Thermophagus</taxon>
    </lineage>
</organism>
<dbReference type="PIRSF" id="PIRSF026534">
    <property type="entry name" value="Endo_alpha-L-arabinosidase"/>
    <property type="match status" value="1"/>
</dbReference>
<dbReference type="RefSeq" id="WP_074964412.1">
    <property type="nucleotide sequence ID" value="NZ_FONA01000031.1"/>
</dbReference>
<dbReference type="PROSITE" id="PS51257">
    <property type="entry name" value="PROKAR_LIPOPROTEIN"/>
    <property type="match status" value="1"/>
</dbReference>
<name>A0A1I2FMU3_9BACT</name>
<dbReference type="Pfam" id="PF04616">
    <property type="entry name" value="Glyco_hydro_43"/>
    <property type="match status" value="1"/>
</dbReference>
<feature type="active site" description="Proton donor" evidence="6">
    <location>
        <position position="215"/>
    </location>
</feature>
<dbReference type="Gene3D" id="2.115.10.20">
    <property type="entry name" value="Glycosyl hydrolase domain, family 43"/>
    <property type="match status" value="1"/>
</dbReference>
<dbReference type="CDD" id="cd18616">
    <property type="entry name" value="GH43_ABN-like"/>
    <property type="match status" value="1"/>
</dbReference>
<dbReference type="eggNOG" id="COG3507">
    <property type="taxonomic scope" value="Bacteria"/>
</dbReference>
<reference evidence="8 9" key="1">
    <citation type="submission" date="2016-10" db="EMBL/GenBank/DDBJ databases">
        <authorList>
            <person name="de Groot N.N."/>
        </authorList>
    </citation>
    <scope>NUCLEOTIDE SEQUENCE [LARGE SCALE GENOMIC DNA]</scope>
    <source>
        <strain evidence="8 9">DSM 19012</strain>
    </source>
</reference>
<dbReference type="SUPFAM" id="SSF75005">
    <property type="entry name" value="Arabinanase/levansucrase/invertase"/>
    <property type="match status" value="1"/>
</dbReference>
<dbReference type="InParanoid" id="A0A1I2FMU3"/>
<keyword evidence="9" id="KW-1185">Reference proteome</keyword>
<feature type="active site" description="Proton acceptor" evidence="6">
    <location>
        <position position="54"/>
    </location>
</feature>
<protein>
    <submittedName>
        <fullName evidence="8">Arabinan endo-1,5-alpha-L-arabinosidase</fullName>
    </submittedName>
</protein>
<proteinExistence type="inferred from homology"/>
<evidence type="ECO:0000256" key="2">
    <source>
        <dbReference type="ARBA" id="ARBA00009865"/>
    </source>
</evidence>
<dbReference type="AlphaFoldDB" id="A0A1I2FMU3"/>
<evidence type="ECO:0000256" key="1">
    <source>
        <dbReference type="ARBA" id="ARBA00004834"/>
    </source>
</evidence>
<comment type="pathway">
    <text evidence="1 5">Glycan metabolism; L-arabinan degradation.</text>
</comment>
<evidence type="ECO:0000256" key="6">
    <source>
        <dbReference type="PIRSR" id="PIRSR026534-1"/>
    </source>
</evidence>
<dbReference type="InterPro" id="IPR023296">
    <property type="entry name" value="Glyco_hydro_beta-prop_sf"/>
</dbReference>